<dbReference type="Proteomes" id="UP000828390">
    <property type="component" value="Unassembled WGS sequence"/>
</dbReference>
<keyword evidence="2" id="KW-1185">Reference proteome</keyword>
<name>A0A9D3YR31_DREPO</name>
<evidence type="ECO:0000313" key="1">
    <source>
        <dbReference type="EMBL" id="KAH3705472.1"/>
    </source>
</evidence>
<reference evidence="1" key="2">
    <citation type="submission" date="2020-11" db="EMBL/GenBank/DDBJ databases">
        <authorList>
            <person name="McCartney M.A."/>
            <person name="Auch B."/>
            <person name="Kono T."/>
            <person name="Mallez S."/>
            <person name="Becker A."/>
            <person name="Gohl D.M."/>
            <person name="Silverstein K.A.T."/>
            <person name="Koren S."/>
            <person name="Bechman K.B."/>
            <person name="Herman A."/>
            <person name="Abrahante J.E."/>
            <person name="Garbe J."/>
        </authorList>
    </citation>
    <scope>NUCLEOTIDE SEQUENCE</scope>
    <source>
        <strain evidence="1">Duluth1</strain>
        <tissue evidence="1">Whole animal</tissue>
    </source>
</reference>
<dbReference type="AlphaFoldDB" id="A0A9D3YR31"/>
<protein>
    <submittedName>
        <fullName evidence="1">Uncharacterized protein</fullName>
    </submittedName>
</protein>
<sequence length="73" mass="7945">MHVNTFSFKAASRIVECQHKKQEHTIPAPASVTSVSSTSAAKAIFAPDSKRRRHGHANTGTMAVSSLNYYTQV</sequence>
<dbReference type="EMBL" id="JAIWYP010000015">
    <property type="protein sequence ID" value="KAH3705472.1"/>
    <property type="molecule type" value="Genomic_DNA"/>
</dbReference>
<gene>
    <name evidence="1" type="ORF">DPMN_080547</name>
</gene>
<reference evidence="1" key="1">
    <citation type="journal article" date="2019" name="bioRxiv">
        <title>The Genome of the Zebra Mussel, Dreissena polymorpha: A Resource for Invasive Species Research.</title>
        <authorList>
            <person name="McCartney M.A."/>
            <person name="Auch B."/>
            <person name="Kono T."/>
            <person name="Mallez S."/>
            <person name="Zhang Y."/>
            <person name="Obille A."/>
            <person name="Becker A."/>
            <person name="Abrahante J.E."/>
            <person name="Garbe J."/>
            <person name="Badalamenti J.P."/>
            <person name="Herman A."/>
            <person name="Mangelson H."/>
            <person name="Liachko I."/>
            <person name="Sullivan S."/>
            <person name="Sone E.D."/>
            <person name="Koren S."/>
            <person name="Silverstein K.A.T."/>
            <person name="Beckman K.B."/>
            <person name="Gohl D.M."/>
        </authorList>
    </citation>
    <scope>NUCLEOTIDE SEQUENCE</scope>
    <source>
        <strain evidence="1">Duluth1</strain>
        <tissue evidence="1">Whole animal</tissue>
    </source>
</reference>
<evidence type="ECO:0000313" key="2">
    <source>
        <dbReference type="Proteomes" id="UP000828390"/>
    </source>
</evidence>
<organism evidence="1 2">
    <name type="scientific">Dreissena polymorpha</name>
    <name type="common">Zebra mussel</name>
    <name type="synonym">Mytilus polymorpha</name>
    <dbReference type="NCBI Taxonomy" id="45954"/>
    <lineage>
        <taxon>Eukaryota</taxon>
        <taxon>Metazoa</taxon>
        <taxon>Spiralia</taxon>
        <taxon>Lophotrochozoa</taxon>
        <taxon>Mollusca</taxon>
        <taxon>Bivalvia</taxon>
        <taxon>Autobranchia</taxon>
        <taxon>Heteroconchia</taxon>
        <taxon>Euheterodonta</taxon>
        <taxon>Imparidentia</taxon>
        <taxon>Neoheterodontei</taxon>
        <taxon>Myida</taxon>
        <taxon>Dreissenoidea</taxon>
        <taxon>Dreissenidae</taxon>
        <taxon>Dreissena</taxon>
    </lineage>
</organism>
<proteinExistence type="predicted"/>
<comment type="caution">
    <text evidence="1">The sequence shown here is derived from an EMBL/GenBank/DDBJ whole genome shotgun (WGS) entry which is preliminary data.</text>
</comment>
<accession>A0A9D3YR31</accession>